<keyword evidence="1" id="KW-1133">Transmembrane helix</keyword>
<dbReference type="AlphaFoldDB" id="A0A0D1A5H0"/>
<feature type="transmembrane region" description="Helical" evidence="1">
    <location>
        <begin position="93"/>
        <end position="115"/>
    </location>
</feature>
<gene>
    <name evidence="2" type="ORF">WDC_1341</name>
</gene>
<dbReference type="EMBL" id="AWTT01000032">
    <property type="protein sequence ID" value="KIS03095.1"/>
    <property type="molecule type" value="Genomic_DNA"/>
</dbReference>
<name>A0A0D1A5H0_9LACO</name>
<keyword evidence="3" id="KW-1185">Reference proteome</keyword>
<evidence type="ECO:0000256" key="1">
    <source>
        <dbReference type="SAM" id="Phobius"/>
    </source>
</evidence>
<comment type="caution">
    <text evidence="2">The sequence shown here is derived from an EMBL/GenBank/DDBJ whole genome shotgun (WGS) entry which is preliminary data.</text>
</comment>
<dbReference type="OrthoDB" id="2329211at2"/>
<dbReference type="PATRIC" id="fig|1335616.4.peg.1343"/>
<dbReference type="Proteomes" id="UP000032279">
    <property type="component" value="Unassembled WGS sequence"/>
</dbReference>
<keyword evidence="1" id="KW-0472">Membrane</keyword>
<feature type="transmembrane region" description="Helical" evidence="1">
    <location>
        <begin position="59"/>
        <end position="81"/>
    </location>
</feature>
<proteinExistence type="predicted"/>
<dbReference type="STRING" id="1335616.WDC_1341"/>
<reference evidence="2 3" key="1">
    <citation type="submission" date="2013-08" db="EMBL/GenBank/DDBJ databases">
        <title>Lactobacillus wasatchii sp. WDC04, a late gas producing bacteria isolated from aged chedder cheese.</title>
        <authorList>
            <person name="Oberg C.J."/>
            <person name="Culumber M."/>
            <person name="McMahon D.J."/>
            <person name="Broadbent J.R."/>
            <person name="Oberg T.S."/>
            <person name="Ortaki F."/>
        </authorList>
    </citation>
    <scope>NUCLEOTIDE SEQUENCE [LARGE SCALE GENOMIC DNA]</scope>
    <source>
        <strain evidence="2 3">WDC04</strain>
    </source>
</reference>
<evidence type="ECO:0000313" key="3">
    <source>
        <dbReference type="Proteomes" id="UP000032279"/>
    </source>
</evidence>
<evidence type="ECO:0008006" key="4">
    <source>
        <dbReference type="Google" id="ProtNLM"/>
    </source>
</evidence>
<feature type="transmembrane region" description="Helical" evidence="1">
    <location>
        <begin position="12"/>
        <end position="33"/>
    </location>
</feature>
<organism evidence="2 3">
    <name type="scientific">Paucilactobacillus wasatchensis</name>
    <dbReference type="NCBI Taxonomy" id="1335616"/>
    <lineage>
        <taxon>Bacteria</taxon>
        <taxon>Bacillati</taxon>
        <taxon>Bacillota</taxon>
        <taxon>Bacilli</taxon>
        <taxon>Lactobacillales</taxon>
        <taxon>Lactobacillaceae</taxon>
        <taxon>Paucilactobacillus</taxon>
    </lineage>
</organism>
<sequence length="116" mass="13827">MNSLMNNLPAQLLSLVLMSIVILLIQRLLHFFWPKRLRYYDFWPLLTLYLSVLNLSLNWFAYAVIGWTLIGIILVIGIIIRQGELLYRQFSPIFWRFTVVYSTIVYICSIIYRFMG</sequence>
<evidence type="ECO:0000313" key="2">
    <source>
        <dbReference type="EMBL" id="KIS03095.1"/>
    </source>
</evidence>
<protein>
    <recommendedName>
        <fullName evidence="4">Integral membrane protein</fullName>
    </recommendedName>
</protein>
<accession>A0A0D1A5H0</accession>
<dbReference type="RefSeq" id="WP_044011071.1">
    <property type="nucleotide sequence ID" value="NZ_AWTT01000032.1"/>
</dbReference>
<keyword evidence="1" id="KW-0812">Transmembrane</keyword>